<organism evidence="1 2">
    <name type="scientific">Kribbella hippodromi</name>
    <dbReference type="NCBI Taxonomy" id="434347"/>
    <lineage>
        <taxon>Bacteria</taxon>
        <taxon>Bacillati</taxon>
        <taxon>Actinomycetota</taxon>
        <taxon>Actinomycetes</taxon>
        <taxon>Propionibacteriales</taxon>
        <taxon>Kribbellaceae</taxon>
        <taxon>Kribbella</taxon>
    </lineage>
</organism>
<dbReference type="EMBL" id="BAAAPH010000008">
    <property type="protein sequence ID" value="GAA1571344.1"/>
    <property type="molecule type" value="Genomic_DNA"/>
</dbReference>
<dbReference type="RefSeq" id="WP_344234069.1">
    <property type="nucleotide sequence ID" value="NZ_BAAAPH010000008.1"/>
</dbReference>
<gene>
    <name evidence="1" type="ORF">GCM10009804_29680</name>
</gene>
<keyword evidence="2" id="KW-1185">Reference proteome</keyword>
<proteinExistence type="predicted"/>
<sequence>MNGKAPQNFLIDTGGGMLSLTTETAQRLGLRAVATSVTYPAGQTLVTLPDGTRPAGAIGTELVQRFLTTMDYAGKVLVLRQKTASQQRAFHREPAGSHRLPLWLGGDHIPCTLGSLNDDGSGIVTLDTGASSSASTPSLE</sequence>
<protein>
    <submittedName>
        <fullName evidence="1">Uncharacterized protein</fullName>
    </submittedName>
</protein>
<evidence type="ECO:0000313" key="1">
    <source>
        <dbReference type="EMBL" id="GAA1571344.1"/>
    </source>
</evidence>
<accession>A0ABP4P495</accession>
<dbReference type="Proteomes" id="UP001501705">
    <property type="component" value="Unassembled WGS sequence"/>
</dbReference>
<name>A0ABP4P495_9ACTN</name>
<evidence type="ECO:0000313" key="2">
    <source>
        <dbReference type="Proteomes" id="UP001501705"/>
    </source>
</evidence>
<dbReference type="Pfam" id="PF13650">
    <property type="entry name" value="Asp_protease_2"/>
    <property type="match status" value="1"/>
</dbReference>
<reference evidence="2" key="1">
    <citation type="journal article" date="2019" name="Int. J. Syst. Evol. Microbiol.">
        <title>The Global Catalogue of Microorganisms (GCM) 10K type strain sequencing project: providing services to taxonomists for standard genome sequencing and annotation.</title>
        <authorList>
            <consortium name="The Broad Institute Genomics Platform"/>
            <consortium name="The Broad Institute Genome Sequencing Center for Infectious Disease"/>
            <person name="Wu L."/>
            <person name="Ma J."/>
        </authorList>
    </citation>
    <scope>NUCLEOTIDE SEQUENCE [LARGE SCALE GENOMIC DNA]</scope>
    <source>
        <strain evidence="2">JCM 15572</strain>
    </source>
</reference>
<comment type="caution">
    <text evidence="1">The sequence shown here is derived from an EMBL/GenBank/DDBJ whole genome shotgun (WGS) entry which is preliminary data.</text>
</comment>